<keyword evidence="3" id="KW-0472">Membrane</keyword>
<name>A0ABX5SA50_9BURK</name>
<evidence type="ECO:0000313" key="6">
    <source>
        <dbReference type="Proteomes" id="UP000294359"/>
    </source>
</evidence>
<dbReference type="RefSeq" id="WP_134384649.1">
    <property type="nucleotide sequence ID" value="NZ_JBHMDQ010000023.1"/>
</dbReference>
<organism evidence="5 6">
    <name type="scientific">Pseudoduganella plicata</name>
    <dbReference type="NCBI Taxonomy" id="321984"/>
    <lineage>
        <taxon>Bacteria</taxon>
        <taxon>Pseudomonadati</taxon>
        <taxon>Pseudomonadota</taxon>
        <taxon>Betaproteobacteria</taxon>
        <taxon>Burkholderiales</taxon>
        <taxon>Oxalobacteraceae</taxon>
        <taxon>Telluria group</taxon>
        <taxon>Pseudoduganella</taxon>
    </lineage>
</organism>
<dbReference type="InterPro" id="IPR004089">
    <property type="entry name" value="MCPsignal_dom"/>
</dbReference>
<dbReference type="EMBL" id="CP038026">
    <property type="protein sequence ID" value="QBQ36366.1"/>
    <property type="molecule type" value="Genomic_DNA"/>
</dbReference>
<evidence type="ECO:0000259" key="4">
    <source>
        <dbReference type="PROSITE" id="PS50111"/>
    </source>
</evidence>
<evidence type="ECO:0000313" key="5">
    <source>
        <dbReference type="EMBL" id="QBQ36366.1"/>
    </source>
</evidence>
<gene>
    <name evidence="5" type="ORF">E1742_09485</name>
</gene>
<feature type="domain" description="Methyl-accepting transducer" evidence="4">
    <location>
        <begin position="209"/>
        <end position="351"/>
    </location>
</feature>
<accession>A0ABX5SA50</accession>
<dbReference type="SUPFAM" id="SSF58104">
    <property type="entry name" value="Methyl-accepting chemotaxis protein (MCP) signaling domain"/>
    <property type="match status" value="1"/>
</dbReference>
<sequence length="430" mass="46060">MRCLRCGNIICNDCEPRPPCDSHLAACRNVVRHPGSECCNLDFNTAPGEFAVRPFEKYRLVHLYPALIAALAACAVVPLAGWQWHGWLIAAGLLAAGAGLSLHGRASDTGGATLDAYLQSRQDFGNEVAGVWASHIGASREQMEAAVVALIERFSGIVFKLEQALAASGEARNREGGGIVDVFADSERELRSLLDMLASAASSKSVMLEKIQGLQQITAQLQEMAANVASIAMQTNLLALNAAIEAARAGEAGRGFAVVANEVRMLSNRSAEAGRHIARQVSQISSAIDSTCQAAGDSMRDEERSVQVSGQTIDKVLNNFRGVTDALAQSSDLLEQESVGIKAEVADALVQLQFQDRVSQIMSHVQQNIARLPAYLDEHRQGVAGTAVPVLQARSLLAELESTYAMAEERTLHRSASKPAPQQAEEITFF</sequence>
<dbReference type="PANTHER" id="PTHR32089:SF112">
    <property type="entry name" value="LYSOZYME-LIKE PROTEIN-RELATED"/>
    <property type="match status" value="1"/>
</dbReference>
<evidence type="ECO:0000256" key="3">
    <source>
        <dbReference type="SAM" id="Phobius"/>
    </source>
</evidence>
<dbReference type="Pfam" id="PF00015">
    <property type="entry name" value="MCPsignal"/>
    <property type="match status" value="1"/>
</dbReference>
<dbReference type="PANTHER" id="PTHR32089">
    <property type="entry name" value="METHYL-ACCEPTING CHEMOTAXIS PROTEIN MCPB"/>
    <property type="match status" value="1"/>
</dbReference>
<evidence type="ECO:0000256" key="1">
    <source>
        <dbReference type="ARBA" id="ARBA00023224"/>
    </source>
</evidence>
<dbReference type="Gene3D" id="1.10.287.950">
    <property type="entry name" value="Methyl-accepting chemotaxis protein"/>
    <property type="match status" value="1"/>
</dbReference>
<dbReference type="Proteomes" id="UP000294359">
    <property type="component" value="Chromosome"/>
</dbReference>
<dbReference type="PROSITE" id="PS50111">
    <property type="entry name" value="CHEMOTAXIS_TRANSDUC_2"/>
    <property type="match status" value="1"/>
</dbReference>
<feature type="transmembrane region" description="Helical" evidence="3">
    <location>
        <begin position="60"/>
        <end position="78"/>
    </location>
</feature>
<keyword evidence="3" id="KW-1133">Transmembrane helix</keyword>
<reference evidence="5 6" key="1">
    <citation type="submission" date="2019-03" db="EMBL/GenBank/DDBJ databases">
        <title>Draft Genome Sequences of Six Type Strains of the Genus Massilia.</title>
        <authorList>
            <person name="Miess H."/>
            <person name="Frediansyhah A."/>
            <person name="Gross H."/>
        </authorList>
    </citation>
    <scope>NUCLEOTIDE SEQUENCE [LARGE SCALE GENOMIC DNA]</scope>
    <source>
        <strain evidence="5 6">DSM 17505</strain>
    </source>
</reference>
<protein>
    <submittedName>
        <fullName evidence="5">Chemotaxis protein</fullName>
    </submittedName>
</protein>
<keyword evidence="6" id="KW-1185">Reference proteome</keyword>
<proteinExistence type="predicted"/>
<keyword evidence="3" id="KW-0812">Transmembrane</keyword>
<dbReference type="SMART" id="SM00283">
    <property type="entry name" value="MA"/>
    <property type="match status" value="1"/>
</dbReference>
<evidence type="ECO:0000256" key="2">
    <source>
        <dbReference type="PROSITE-ProRule" id="PRU00284"/>
    </source>
</evidence>
<keyword evidence="1 2" id="KW-0807">Transducer</keyword>